<organism evidence="6 7">
    <name type="scientific">Plasmodium falciparum (isolate Palo Alto / Uganda)</name>
    <dbReference type="NCBI Taxonomy" id="57270"/>
    <lineage>
        <taxon>Eukaryota</taxon>
        <taxon>Sar</taxon>
        <taxon>Alveolata</taxon>
        <taxon>Apicomplexa</taxon>
        <taxon>Aconoidasida</taxon>
        <taxon>Haemosporida</taxon>
        <taxon>Plasmodiidae</taxon>
        <taxon>Plasmodium</taxon>
        <taxon>Plasmodium (Laverania)</taxon>
    </lineage>
</organism>
<feature type="transmembrane region" description="Helical" evidence="5">
    <location>
        <begin position="109"/>
        <end position="125"/>
    </location>
</feature>
<dbReference type="GO" id="GO:0008521">
    <property type="term" value="F:acetyl-CoA transmembrane transporter activity"/>
    <property type="evidence" value="ECO:0007669"/>
    <property type="project" value="InterPro"/>
</dbReference>
<dbReference type="InterPro" id="IPR004752">
    <property type="entry name" value="AmpG_permease/AT-1"/>
</dbReference>
<sequence>MFNRLFENFEYNFFIKRKKLKYDTKDGQYVKQNISKRNKDYYNIIFLLSLYTIQGVPIGVSSVVPLIIQDKVSYSQLSILSLVSIPFSIKLLWAPIVDSVYNKRIGRRKSWIIPLQWSTIFLWLLDYTDKEFCYKGKCVLVDGFYIQMILSFIVGIIINKYILSFTRKLQAFPLEDWRTKYIGKEF</sequence>
<dbReference type="Pfam" id="PF13000">
    <property type="entry name" value="Acatn"/>
    <property type="match status" value="1"/>
</dbReference>
<dbReference type="PANTHER" id="PTHR12778">
    <property type="entry name" value="SOLUTE CARRIER FAMILY 33 ACETYL-COA TRANSPORTER -RELATED"/>
    <property type="match status" value="1"/>
</dbReference>
<evidence type="ECO:0000256" key="5">
    <source>
        <dbReference type="SAM" id="Phobius"/>
    </source>
</evidence>
<keyword evidence="3 5" id="KW-1133">Transmembrane helix</keyword>
<evidence type="ECO:0000256" key="1">
    <source>
        <dbReference type="ARBA" id="ARBA00004141"/>
    </source>
</evidence>
<dbReference type="PANTHER" id="PTHR12778:SF9">
    <property type="entry name" value="ACETYL-COENZYME A TRANSPORTER 1"/>
    <property type="match status" value="1"/>
</dbReference>
<dbReference type="GO" id="GO:0016020">
    <property type="term" value="C:membrane"/>
    <property type="evidence" value="ECO:0007669"/>
    <property type="project" value="UniProtKB-SubCell"/>
</dbReference>
<dbReference type="InterPro" id="IPR024371">
    <property type="entry name" value="AcetylCoA_trans_1-like"/>
</dbReference>
<comment type="subcellular location">
    <subcellularLocation>
        <location evidence="1">Membrane</location>
        <topology evidence="1">Multi-pass membrane protein</topology>
    </subcellularLocation>
</comment>
<dbReference type="Proteomes" id="UP000019103">
    <property type="component" value="Unassembled WGS sequence"/>
</dbReference>
<dbReference type="GO" id="GO:0035348">
    <property type="term" value="P:acetyl-CoA transmembrane transport"/>
    <property type="evidence" value="ECO:0007669"/>
    <property type="project" value="InterPro"/>
</dbReference>
<dbReference type="SUPFAM" id="SSF103473">
    <property type="entry name" value="MFS general substrate transporter"/>
    <property type="match status" value="1"/>
</dbReference>
<evidence type="ECO:0000313" key="7">
    <source>
        <dbReference type="Proteomes" id="UP000019103"/>
    </source>
</evidence>
<reference evidence="6 7" key="1">
    <citation type="submission" date="2013-02" db="EMBL/GenBank/DDBJ databases">
        <title>The Genome Annotation of Plasmodium falciparum Palo Alto/Uganda.</title>
        <authorList>
            <consortium name="The Broad Institute Genome Sequencing Platform"/>
            <consortium name="The Broad Institute Genome Sequencing Center for Infectious Disease"/>
            <person name="Neafsey D."/>
            <person name="Hoffman S."/>
            <person name="Volkman S."/>
            <person name="Rosenthal P."/>
            <person name="Walker B."/>
            <person name="Young S.K."/>
            <person name="Zeng Q."/>
            <person name="Gargeya S."/>
            <person name="Fitzgerald M."/>
            <person name="Haas B."/>
            <person name="Abouelleil A."/>
            <person name="Allen A.W."/>
            <person name="Alvarado L."/>
            <person name="Arachchi H.M."/>
            <person name="Berlin A.M."/>
            <person name="Chapman S.B."/>
            <person name="Gainer-Dewar J."/>
            <person name="Goldberg J."/>
            <person name="Griggs A."/>
            <person name="Gujja S."/>
            <person name="Hansen M."/>
            <person name="Howarth C."/>
            <person name="Imamovic A."/>
            <person name="Ireland A."/>
            <person name="Larimer J."/>
            <person name="McCowan C."/>
            <person name="Murphy C."/>
            <person name="Pearson M."/>
            <person name="Poon T.W."/>
            <person name="Priest M."/>
            <person name="Roberts A."/>
            <person name="Saif S."/>
            <person name="Shea T."/>
            <person name="Sisk P."/>
            <person name="Sykes S."/>
            <person name="Wortman J."/>
            <person name="Nusbaum C."/>
            <person name="Birren B."/>
        </authorList>
    </citation>
    <scope>NUCLEOTIDE SEQUENCE [LARGE SCALE GENOMIC DNA]</scope>
    <source>
        <strain evidence="6 7">Palo Alto/Uganda</strain>
    </source>
</reference>
<evidence type="ECO:0000256" key="3">
    <source>
        <dbReference type="ARBA" id="ARBA00022989"/>
    </source>
</evidence>
<feature type="transmembrane region" description="Helical" evidence="5">
    <location>
        <begin position="74"/>
        <end position="97"/>
    </location>
</feature>
<keyword evidence="4 5" id="KW-0472">Membrane</keyword>
<dbReference type="InterPro" id="IPR036259">
    <property type="entry name" value="MFS_trans_sf"/>
</dbReference>
<gene>
    <name evidence="6" type="ORF">PFUGPA_01637</name>
</gene>
<accession>W4J4C7</accession>
<dbReference type="EMBL" id="KI927304">
    <property type="protein sequence ID" value="ETW56466.1"/>
    <property type="molecule type" value="Genomic_DNA"/>
</dbReference>
<name>W4J4C7_PLAFP</name>
<reference evidence="6 7" key="2">
    <citation type="submission" date="2013-02" db="EMBL/GenBank/DDBJ databases">
        <title>The Genome Sequence of Plasmodium falciparum Palo Alto/Uganda.</title>
        <authorList>
            <consortium name="The Broad Institute Genome Sequencing Platform"/>
            <consortium name="The Broad Institute Genome Sequencing Center for Infectious Disease"/>
            <person name="Neafsey D."/>
            <person name="Cheeseman I."/>
            <person name="Volkman S."/>
            <person name="Adams J."/>
            <person name="Walker B."/>
            <person name="Young S.K."/>
            <person name="Zeng Q."/>
            <person name="Gargeya S."/>
            <person name="Fitzgerald M."/>
            <person name="Haas B."/>
            <person name="Abouelleil A."/>
            <person name="Alvarado L."/>
            <person name="Arachchi H.M."/>
            <person name="Berlin A.M."/>
            <person name="Chapman S.B."/>
            <person name="Dewar J."/>
            <person name="Goldberg J."/>
            <person name="Griggs A."/>
            <person name="Gujja S."/>
            <person name="Hansen M."/>
            <person name="Howarth C."/>
            <person name="Imamovic A."/>
            <person name="Larimer J."/>
            <person name="McCowan C."/>
            <person name="Murphy C."/>
            <person name="Neiman D."/>
            <person name="Pearson M."/>
            <person name="Priest M."/>
            <person name="Roberts A."/>
            <person name="Saif S."/>
            <person name="Shea T."/>
            <person name="Sisk P."/>
            <person name="Sykes S."/>
            <person name="Wortman J."/>
            <person name="Nusbaum C."/>
            <person name="Birren B."/>
        </authorList>
    </citation>
    <scope>NUCLEOTIDE SEQUENCE [LARGE SCALE GENOMIC DNA]</scope>
    <source>
        <strain evidence="6 7">Palo Alto/Uganda</strain>
    </source>
</reference>
<evidence type="ECO:0000256" key="4">
    <source>
        <dbReference type="ARBA" id="ARBA00023136"/>
    </source>
</evidence>
<evidence type="ECO:0000313" key="6">
    <source>
        <dbReference type="EMBL" id="ETW56466.1"/>
    </source>
</evidence>
<keyword evidence="2 5" id="KW-0812">Transmembrane</keyword>
<feature type="transmembrane region" description="Helical" evidence="5">
    <location>
        <begin position="145"/>
        <end position="163"/>
    </location>
</feature>
<protein>
    <recommendedName>
        <fullName evidence="8">Acetyl-coenzyme A transporter 1</fullName>
    </recommendedName>
</protein>
<proteinExistence type="predicted"/>
<feature type="transmembrane region" description="Helical" evidence="5">
    <location>
        <begin position="41"/>
        <end position="68"/>
    </location>
</feature>
<evidence type="ECO:0000256" key="2">
    <source>
        <dbReference type="ARBA" id="ARBA00022692"/>
    </source>
</evidence>
<dbReference type="AlphaFoldDB" id="W4J4C7"/>
<evidence type="ECO:0008006" key="8">
    <source>
        <dbReference type="Google" id="ProtNLM"/>
    </source>
</evidence>